<dbReference type="EMBL" id="JAPUFD010000004">
    <property type="protein sequence ID" value="MDI1486782.1"/>
    <property type="molecule type" value="Genomic_DNA"/>
</dbReference>
<dbReference type="InterPro" id="IPR036298">
    <property type="entry name" value="Chalcone_isomerase_sf"/>
</dbReference>
<accession>A0AA43TWE7</accession>
<feature type="transmembrane region" description="Helical" evidence="2">
    <location>
        <begin position="42"/>
        <end position="59"/>
    </location>
</feature>
<keyword evidence="2" id="KW-1133">Transmembrane helix</keyword>
<evidence type="ECO:0000256" key="1">
    <source>
        <dbReference type="SAM" id="MobiDB-lite"/>
    </source>
</evidence>
<dbReference type="InterPro" id="IPR016088">
    <property type="entry name" value="Chalcone_isomerase_3-sand"/>
</dbReference>
<dbReference type="PANTHER" id="PTHR47284">
    <property type="entry name" value="FATTY-ACID-BINDING PROTEIN 2"/>
    <property type="match status" value="1"/>
</dbReference>
<gene>
    <name evidence="4" type="ORF">OHK93_006043</name>
</gene>
<dbReference type="GO" id="GO:0016872">
    <property type="term" value="F:intramolecular lyase activity"/>
    <property type="evidence" value="ECO:0007669"/>
    <property type="project" value="InterPro"/>
</dbReference>
<evidence type="ECO:0000313" key="4">
    <source>
        <dbReference type="EMBL" id="MDI1486782.1"/>
    </source>
</evidence>
<keyword evidence="2" id="KW-0812">Transmembrane</keyword>
<protein>
    <recommendedName>
        <fullName evidence="3">Chalcone isomerase domain-containing protein</fullName>
    </recommendedName>
</protein>
<keyword evidence="2" id="KW-0472">Membrane</keyword>
<dbReference type="Pfam" id="PF16035">
    <property type="entry name" value="Chalcone_2"/>
    <property type="match status" value="1"/>
</dbReference>
<dbReference type="Proteomes" id="UP001161017">
    <property type="component" value="Unassembled WGS sequence"/>
</dbReference>
<reference evidence="4" key="1">
    <citation type="journal article" date="2023" name="Genome Biol. Evol.">
        <title>First Whole Genome Sequence and Flow Cytometry Genome Size Data for the Lichen-Forming Fungus Ramalina farinacea (Ascomycota).</title>
        <authorList>
            <person name="Llewellyn T."/>
            <person name="Mian S."/>
            <person name="Hill R."/>
            <person name="Leitch I.J."/>
            <person name="Gaya E."/>
        </authorList>
    </citation>
    <scope>NUCLEOTIDE SEQUENCE</scope>
    <source>
        <strain evidence="4">LIQ254RAFAR</strain>
    </source>
</reference>
<dbReference type="SUPFAM" id="SSF54626">
    <property type="entry name" value="Chalcone isomerase"/>
    <property type="match status" value="1"/>
</dbReference>
<dbReference type="InterPro" id="IPR016087">
    <property type="entry name" value="Chalcone_isomerase"/>
</dbReference>
<feature type="domain" description="Chalcone isomerase" evidence="3">
    <location>
        <begin position="141"/>
        <end position="355"/>
    </location>
</feature>
<evidence type="ECO:0000259" key="3">
    <source>
        <dbReference type="Pfam" id="PF16035"/>
    </source>
</evidence>
<comment type="caution">
    <text evidence="4">The sequence shown here is derived from an EMBL/GenBank/DDBJ whole genome shotgun (WGS) entry which is preliminary data.</text>
</comment>
<name>A0AA43TWE7_9LECA</name>
<dbReference type="PANTHER" id="PTHR47284:SF3">
    <property type="entry name" value="FATTY-ACID-BINDING PROTEIN 2"/>
    <property type="match status" value="1"/>
</dbReference>
<proteinExistence type="predicted"/>
<feature type="region of interest" description="Disordered" evidence="1">
    <location>
        <begin position="1"/>
        <end position="32"/>
    </location>
</feature>
<sequence>MSQRAFQRLRSTSRTSLALRQRPSAYSTHNTEPTYLTRSKRYAAPVSGVIIALVAGWVLTAQSSPKRLDARPSQQGDYLSSGAKVQITGQDHGDDVEKAETGTSTVPYFPKSIWLPTSGRSDAEGKSLALPAGMGAAQQEEEYQLLGLGVRKVSLFRIEVYVVGLYAAKSDVSRLQQELVKTSVGAGASTLVQGEKENLKKTLLEGKGSERVWGEVLKQGGIRSAVRIVPVKNTNFSHLRDGWIRGIDARGKGPDFDDAAFKTSVSEFKAMMGGKGSVGTGRVLLLGRGIDGALRAWVEEDAAVAVQQPGKTLVAKGDRMSFMGKVDDERVSRLVWLGYVSGENPASEDARKSIVEGIMDIVERPIGTVETQVI</sequence>
<dbReference type="Gene3D" id="3.50.70.10">
    <property type="match status" value="1"/>
</dbReference>
<organism evidence="4 5">
    <name type="scientific">Ramalina farinacea</name>
    <dbReference type="NCBI Taxonomy" id="258253"/>
    <lineage>
        <taxon>Eukaryota</taxon>
        <taxon>Fungi</taxon>
        <taxon>Dikarya</taxon>
        <taxon>Ascomycota</taxon>
        <taxon>Pezizomycotina</taxon>
        <taxon>Lecanoromycetes</taxon>
        <taxon>OSLEUM clade</taxon>
        <taxon>Lecanoromycetidae</taxon>
        <taxon>Lecanorales</taxon>
        <taxon>Lecanorineae</taxon>
        <taxon>Ramalinaceae</taxon>
        <taxon>Ramalina</taxon>
    </lineage>
</organism>
<keyword evidence="5" id="KW-1185">Reference proteome</keyword>
<evidence type="ECO:0000313" key="5">
    <source>
        <dbReference type="Proteomes" id="UP001161017"/>
    </source>
</evidence>
<evidence type="ECO:0000256" key="2">
    <source>
        <dbReference type="SAM" id="Phobius"/>
    </source>
</evidence>
<dbReference type="AlphaFoldDB" id="A0AA43TWE7"/>